<sequence>MEGTLGHLLGFFYLFLLMGQMSLARTSWHTRIGWLTVLEVFVALHGAVVAILAGNGMWPMFFFGFMMVFIVTQIYGVLKNRIAIAGITASYLALVLVTYSGTFGNLFTGTPVGWADIHQITWIPIILYALVFALAYLLAGVGALLRHKKSGAKPV</sequence>
<protein>
    <submittedName>
        <fullName evidence="2">Uncharacterized protein</fullName>
    </submittedName>
</protein>
<reference evidence="2" key="1">
    <citation type="submission" date="2019-08" db="EMBL/GenBank/DDBJ databases">
        <authorList>
            <person name="Kucharzyk K."/>
            <person name="Murdoch R.W."/>
            <person name="Higgins S."/>
            <person name="Loffler F."/>
        </authorList>
    </citation>
    <scope>NUCLEOTIDE SEQUENCE</scope>
</reference>
<accession>A0A645BJE2</accession>
<feature type="transmembrane region" description="Helical" evidence="1">
    <location>
        <begin position="58"/>
        <end position="75"/>
    </location>
</feature>
<feature type="transmembrane region" description="Helical" evidence="1">
    <location>
        <begin position="32"/>
        <end position="52"/>
    </location>
</feature>
<keyword evidence="1" id="KW-0812">Transmembrane</keyword>
<dbReference type="EMBL" id="VSSQ01020599">
    <property type="protein sequence ID" value="MPM65590.1"/>
    <property type="molecule type" value="Genomic_DNA"/>
</dbReference>
<dbReference type="AlphaFoldDB" id="A0A645BJE2"/>
<gene>
    <name evidence="2" type="ORF">SDC9_112487</name>
</gene>
<keyword evidence="1" id="KW-0472">Membrane</keyword>
<feature type="transmembrane region" description="Helical" evidence="1">
    <location>
        <begin position="122"/>
        <end position="145"/>
    </location>
</feature>
<feature type="transmembrane region" description="Helical" evidence="1">
    <location>
        <begin position="6"/>
        <end position="25"/>
    </location>
</feature>
<name>A0A645BJE2_9ZZZZ</name>
<organism evidence="2">
    <name type="scientific">bioreactor metagenome</name>
    <dbReference type="NCBI Taxonomy" id="1076179"/>
    <lineage>
        <taxon>unclassified sequences</taxon>
        <taxon>metagenomes</taxon>
        <taxon>ecological metagenomes</taxon>
    </lineage>
</organism>
<evidence type="ECO:0000313" key="2">
    <source>
        <dbReference type="EMBL" id="MPM65590.1"/>
    </source>
</evidence>
<keyword evidence="1" id="KW-1133">Transmembrane helix</keyword>
<feature type="transmembrane region" description="Helical" evidence="1">
    <location>
        <begin position="82"/>
        <end position="102"/>
    </location>
</feature>
<evidence type="ECO:0000256" key="1">
    <source>
        <dbReference type="SAM" id="Phobius"/>
    </source>
</evidence>
<comment type="caution">
    <text evidence="2">The sequence shown here is derived from an EMBL/GenBank/DDBJ whole genome shotgun (WGS) entry which is preliminary data.</text>
</comment>
<proteinExistence type="predicted"/>